<accession>A0A2N5TVY9</accession>
<gene>
    <name evidence="2" type="ORF">PCASD_20914</name>
</gene>
<dbReference type="Proteomes" id="UP000235392">
    <property type="component" value="Unassembled WGS sequence"/>
</dbReference>
<dbReference type="AlphaFoldDB" id="A0A2N5TVY9"/>
<sequence>MVISVADYGAPSHRPSETTTCFITSIRLLVAQAEIKAPAMKAVKSDRPASNPCFCPMSSRRTSELLYSASCIKYSHICSSTPKPYSAPAQVFSANAESSPPRLPRAPNWQIFHH</sequence>
<name>A0A2N5TVY9_9BASI</name>
<reference evidence="2 3" key="1">
    <citation type="submission" date="2017-11" db="EMBL/GenBank/DDBJ databases">
        <title>De novo assembly and phasing of dikaryotic genomes from two isolates of Puccinia coronata f. sp. avenae, the causal agent of oat crown rust.</title>
        <authorList>
            <person name="Miller M.E."/>
            <person name="Zhang Y."/>
            <person name="Omidvar V."/>
            <person name="Sperschneider J."/>
            <person name="Schwessinger B."/>
            <person name="Raley C."/>
            <person name="Palmer J.M."/>
            <person name="Garnica D."/>
            <person name="Upadhyaya N."/>
            <person name="Rathjen J."/>
            <person name="Taylor J.M."/>
            <person name="Park R.F."/>
            <person name="Dodds P.N."/>
            <person name="Hirsch C.D."/>
            <person name="Kianian S.F."/>
            <person name="Figueroa M."/>
        </authorList>
    </citation>
    <scope>NUCLEOTIDE SEQUENCE [LARGE SCALE GENOMIC DNA]</scope>
    <source>
        <strain evidence="2">12SD80</strain>
    </source>
</reference>
<comment type="caution">
    <text evidence="2">The sequence shown here is derived from an EMBL/GenBank/DDBJ whole genome shotgun (WGS) entry which is preliminary data.</text>
</comment>
<protein>
    <submittedName>
        <fullName evidence="2">Uncharacterized protein</fullName>
    </submittedName>
</protein>
<dbReference type="EMBL" id="PGCI01000325">
    <property type="protein sequence ID" value="PLW29618.1"/>
    <property type="molecule type" value="Genomic_DNA"/>
</dbReference>
<evidence type="ECO:0000313" key="3">
    <source>
        <dbReference type="Proteomes" id="UP000235392"/>
    </source>
</evidence>
<feature type="region of interest" description="Disordered" evidence="1">
    <location>
        <begin position="94"/>
        <end position="114"/>
    </location>
</feature>
<proteinExistence type="predicted"/>
<evidence type="ECO:0000313" key="2">
    <source>
        <dbReference type="EMBL" id="PLW29618.1"/>
    </source>
</evidence>
<evidence type="ECO:0000256" key="1">
    <source>
        <dbReference type="SAM" id="MobiDB-lite"/>
    </source>
</evidence>
<organism evidence="2 3">
    <name type="scientific">Puccinia coronata f. sp. avenae</name>
    <dbReference type="NCBI Taxonomy" id="200324"/>
    <lineage>
        <taxon>Eukaryota</taxon>
        <taxon>Fungi</taxon>
        <taxon>Dikarya</taxon>
        <taxon>Basidiomycota</taxon>
        <taxon>Pucciniomycotina</taxon>
        <taxon>Pucciniomycetes</taxon>
        <taxon>Pucciniales</taxon>
        <taxon>Pucciniaceae</taxon>
        <taxon>Puccinia</taxon>
    </lineage>
</organism>